<keyword evidence="3" id="KW-0812">Transmembrane</keyword>
<keyword evidence="2" id="KW-0378">Hydrolase</keyword>
<protein>
    <submittedName>
        <fullName evidence="6">Protein phosphatase methylesterase-1</fullName>
    </submittedName>
</protein>
<evidence type="ECO:0000313" key="5">
    <source>
        <dbReference type="Proteomes" id="UP000271098"/>
    </source>
</evidence>
<evidence type="ECO:0000256" key="1">
    <source>
        <dbReference type="ARBA" id="ARBA00022487"/>
    </source>
</evidence>
<dbReference type="InterPro" id="IPR016812">
    <property type="entry name" value="PPase_methylesterase_euk"/>
</dbReference>
<dbReference type="InterPro" id="IPR029058">
    <property type="entry name" value="AB_hydrolase_fold"/>
</dbReference>
<evidence type="ECO:0000256" key="2">
    <source>
        <dbReference type="ARBA" id="ARBA00022801"/>
    </source>
</evidence>
<dbReference type="WBParaSite" id="GPUH_0000902601-mRNA-1">
    <property type="protein sequence ID" value="GPUH_0000902601-mRNA-1"/>
    <property type="gene ID" value="GPUH_0000902601"/>
</dbReference>
<dbReference type="PANTHER" id="PTHR14189">
    <property type="entry name" value="PROTEIN PHOSPHATASE METHYLESTERASE-1 RELATED"/>
    <property type="match status" value="1"/>
</dbReference>
<dbReference type="EMBL" id="UYRT01028119">
    <property type="protein sequence ID" value="VDK67215.1"/>
    <property type="molecule type" value="Genomic_DNA"/>
</dbReference>
<evidence type="ECO:0000313" key="6">
    <source>
        <dbReference type="WBParaSite" id="GPUH_0000902601-mRNA-1"/>
    </source>
</evidence>
<reference evidence="6" key="1">
    <citation type="submission" date="2016-06" db="UniProtKB">
        <authorList>
            <consortium name="WormBaseParasite"/>
        </authorList>
    </citation>
    <scope>IDENTIFICATION</scope>
</reference>
<name>A0A183DJX5_9BILA</name>
<evidence type="ECO:0000256" key="3">
    <source>
        <dbReference type="SAM" id="Phobius"/>
    </source>
</evidence>
<sequence>MRRVMRARKVLPSISEHGSASIAAGAAAAVGPAPMAPGGSPRVVPETSLAPLEWDVFFDKKLDVSISEQDVFCVYTKGDAGPMFFLLHGGGYSGLTWACLTVRPLYIIPLLTLSMFMYLWICFYFCICF</sequence>
<organism evidence="6">
    <name type="scientific">Gongylonema pulchrum</name>
    <dbReference type="NCBI Taxonomy" id="637853"/>
    <lineage>
        <taxon>Eukaryota</taxon>
        <taxon>Metazoa</taxon>
        <taxon>Ecdysozoa</taxon>
        <taxon>Nematoda</taxon>
        <taxon>Chromadorea</taxon>
        <taxon>Rhabditida</taxon>
        <taxon>Spirurina</taxon>
        <taxon>Spiruromorpha</taxon>
        <taxon>Spiruroidea</taxon>
        <taxon>Gongylonematidae</taxon>
        <taxon>Gongylonema</taxon>
    </lineage>
</organism>
<dbReference type="PANTHER" id="PTHR14189:SF0">
    <property type="entry name" value="PROTEIN PHOSPHATASE METHYLESTERASE 1"/>
    <property type="match status" value="1"/>
</dbReference>
<keyword evidence="3" id="KW-1133">Transmembrane helix</keyword>
<evidence type="ECO:0000313" key="4">
    <source>
        <dbReference type="EMBL" id="VDK67215.1"/>
    </source>
</evidence>
<keyword evidence="5" id="KW-1185">Reference proteome</keyword>
<proteinExistence type="predicted"/>
<keyword evidence="3" id="KW-0472">Membrane</keyword>
<dbReference type="OrthoDB" id="194865at2759"/>
<dbReference type="AlphaFoldDB" id="A0A183DJX5"/>
<gene>
    <name evidence="4" type="ORF">GPUH_LOCUS9018</name>
</gene>
<reference evidence="4 5" key="2">
    <citation type="submission" date="2018-11" db="EMBL/GenBank/DDBJ databases">
        <authorList>
            <consortium name="Pathogen Informatics"/>
        </authorList>
    </citation>
    <scope>NUCLEOTIDE SEQUENCE [LARGE SCALE GENOMIC DNA]</scope>
</reference>
<keyword evidence="1" id="KW-0719">Serine esterase</keyword>
<accession>A0A183DJX5</accession>
<dbReference type="Proteomes" id="UP000271098">
    <property type="component" value="Unassembled WGS sequence"/>
</dbReference>
<feature type="transmembrane region" description="Helical" evidence="3">
    <location>
        <begin position="105"/>
        <end position="127"/>
    </location>
</feature>
<dbReference type="Gene3D" id="3.40.50.1820">
    <property type="entry name" value="alpha/beta hydrolase"/>
    <property type="match status" value="1"/>
</dbReference>
<dbReference type="GO" id="GO:0051723">
    <property type="term" value="F:protein methylesterase activity"/>
    <property type="evidence" value="ECO:0007669"/>
    <property type="project" value="InterPro"/>
</dbReference>